<organism evidence="4">
    <name type="scientific">Enterobius vermicularis</name>
    <name type="common">Human pinworm</name>
    <dbReference type="NCBI Taxonomy" id="51028"/>
    <lineage>
        <taxon>Eukaryota</taxon>
        <taxon>Metazoa</taxon>
        <taxon>Ecdysozoa</taxon>
        <taxon>Nematoda</taxon>
        <taxon>Chromadorea</taxon>
        <taxon>Rhabditida</taxon>
        <taxon>Spirurina</taxon>
        <taxon>Oxyuridomorpha</taxon>
        <taxon>Oxyuroidea</taxon>
        <taxon>Oxyuridae</taxon>
        <taxon>Enterobius</taxon>
    </lineage>
</organism>
<dbReference type="WBParaSite" id="EVEC_0001102101-mRNA-1">
    <property type="protein sequence ID" value="EVEC_0001102101-mRNA-1"/>
    <property type="gene ID" value="EVEC_0001102101"/>
</dbReference>
<dbReference type="OrthoDB" id="5803032at2759"/>
<dbReference type="EMBL" id="UXUI01010755">
    <property type="protein sequence ID" value="VDD95595.1"/>
    <property type="molecule type" value="Genomic_DNA"/>
</dbReference>
<feature type="region of interest" description="Disordered" evidence="1">
    <location>
        <begin position="194"/>
        <end position="232"/>
    </location>
</feature>
<evidence type="ECO:0000313" key="2">
    <source>
        <dbReference type="EMBL" id="VDD95595.1"/>
    </source>
</evidence>
<feature type="region of interest" description="Disordered" evidence="1">
    <location>
        <begin position="22"/>
        <end position="41"/>
    </location>
</feature>
<proteinExistence type="predicted"/>
<gene>
    <name evidence="2" type="ORF">EVEC_LOCUS10346</name>
</gene>
<name>A0A0N4VJK0_ENTVE</name>
<dbReference type="AlphaFoldDB" id="A0A0N4VJK0"/>
<keyword evidence="3" id="KW-1185">Reference proteome</keyword>
<dbReference type="STRING" id="51028.A0A0N4VJK0"/>
<protein>
    <submittedName>
        <fullName evidence="4">Suppressor protein SRP40-like</fullName>
    </submittedName>
</protein>
<sequence length="338" mass="37999">MSDSEIFRPRTTLKLHRLSKRKWGKSDDEAMLSSDSDEEDENCFDMDNDILSDSDSCDPMPVARGPQKHWYSKGCSQRCKYRSHSSRRMKSNLQFGSLSTICPVNHSSSFELSNDCNDDTDDLYLVELSSVHFDSVLFCFVLFYELSPITASNGEDNGKDEKAPKSRLLWRPLQTSTTTSMPYCLPKTNPHHVKCSQAPSSTPRLGPLGPLRSLNTGTGHGDKRPSSYHEQLSPKLWGTTSSTASTTTAAVRPRSEYPLFNYGTSWKPEHIGLPGAMARKLGCKGKLNLTISLYRRYMTVNIIKAYYCLDPYQPPASSFIKGRTSVLWLCSKKEKGDF</sequence>
<evidence type="ECO:0000313" key="3">
    <source>
        <dbReference type="Proteomes" id="UP000274131"/>
    </source>
</evidence>
<feature type="compositionally biased region" description="Low complexity" evidence="1">
    <location>
        <begin position="199"/>
        <end position="214"/>
    </location>
</feature>
<dbReference type="Proteomes" id="UP000274131">
    <property type="component" value="Unassembled WGS sequence"/>
</dbReference>
<accession>A0A0N4VJK0</accession>
<evidence type="ECO:0000313" key="4">
    <source>
        <dbReference type="WBParaSite" id="EVEC_0001102101-mRNA-1"/>
    </source>
</evidence>
<reference evidence="4" key="1">
    <citation type="submission" date="2017-02" db="UniProtKB">
        <authorList>
            <consortium name="WormBaseParasite"/>
        </authorList>
    </citation>
    <scope>IDENTIFICATION</scope>
</reference>
<reference evidence="2 3" key="2">
    <citation type="submission" date="2018-10" db="EMBL/GenBank/DDBJ databases">
        <authorList>
            <consortium name="Pathogen Informatics"/>
        </authorList>
    </citation>
    <scope>NUCLEOTIDE SEQUENCE [LARGE SCALE GENOMIC DNA]</scope>
</reference>
<evidence type="ECO:0000256" key="1">
    <source>
        <dbReference type="SAM" id="MobiDB-lite"/>
    </source>
</evidence>